<evidence type="ECO:0000259" key="1">
    <source>
        <dbReference type="Pfam" id="PF00535"/>
    </source>
</evidence>
<accession>A0ABV1Y9Z3</accession>
<feature type="domain" description="Glycosyltransferase 2-like" evidence="1">
    <location>
        <begin position="22"/>
        <end position="181"/>
    </location>
</feature>
<gene>
    <name evidence="2" type="ORF">NKI33_02950</name>
</gene>
<dbReference type="RefSeq" id="WP_287269124.1">
    <property type="nucleotide sequence ID" value="NZ_JAMYMY010000038.1"/>
</dbReference>
<dbReference type="InterPro" id="IPR001173">
    <property type="entry name" value="Glyco_trans_2-like"/>
</dbReference>
<comment type="caution">
    <text evidence="2">The sequence shown here is derived from an EMBL/GenBank/DDBJ whole genome shotgun (WGS) entry which is preliminary data.</text>
</comment>
<organism evidence="2 3">
    <name type="scientific">Mesorhizobium opportunistum</name>
    <dbReference type="NCBI Taxonomy" id="593909"/>
    <lineage>
        <taxon>Bacteria</taxon>
        <taxon>Pseudomonadati</taxon>
        <taxon>Pseudomonadota</taxon>
        <taxon>Alphaproteobacteria</taxon>
        <taxon>Hyphomicrobiales</taxon>
        <taxon>Phyllobacteriaceae</taxon>
        <taxon>Mesorhizobium</taxon>
    </lineage>
</organism>
<dbReference type="Proteomes" id="UP001464387">
    <property type="component" value="Unassembled WGS sequence"/>
</dbReference>
<evidence type="ECO:0000313" key="2">
    <source>
        <dbReference type="EMBL" id="MER8931925.1"/>
    </source>
</evidence>
<name>A0ABV1Y9Z3_9HYPH</name>
<dbReference type="InterPro" id="IPR029044">
    <property type="entry name" value="Nucleotide-diphossugar_trans"/>
</dbReference>
<dbReference type="PANTHER" id="PTHR43685:SF2">
    <property type="entry name" value="GLYCOSYLTRANSFERASE 2-LIKE DOMAIN-CONTAINING PROTEIN"/>
    <property type="match status" value="1"/>
</dbReference>
<proteinExistence type="predicted"/>
<keyword evidence="3" id="KW-1185">Reference proteome</keyword>
<dbReference type="PANTHER" id="PTHR43685">
    <property type="entry name" value="GLYCOSYLTRANSFERASE"/>
    <property type="match status" value="1"/>
</dbReference>
<dbReference type="CDD" id="cd00761">
    <property type="entry name" value="Glyco_tranf_GTA_type"/>
    <property type="match status" value="1"/>
</dbReference>
<dbReference type="EMBL" id="JAMYPJ010000002">
    <property type="protein sequence ID" value="MER8931925.1"/>
    <property type="molecule type" value="Genomic_DNA"/>
</dbReference>
<protein>
    <submittedName>
        <fullName evidence="2">Glycosyltransferase family 2 protein</fullName>
    </submittedName>
</protein>
<reference evidence="2 3" key="1">
    <citation type="journal article" date="2024" name="Proc. Natl. Acad. Sci. U.S.A.">
        <title>The evolutionary genomics of adaptation to stress in wild rhizobium bacteria.</title>
        <authorList>
            <person name="Kehlet-Delgado H."/>
            <person name="Montoya A.P."/>
            <person name="Jensen K.T."/>
            <person name="Wendlandt C.E."/>
            <person name="Dexheimer C."/>
            <person name="Roberts M."/>
            <person name="Torres Martinez L."/>
            <person name="Friesen M.L."/>
            <person name="Griffitts J.S."/>
            <person name="Porter S.S."/>
        </authorList>
    </citation>
    <scope>NUCLEOTIDE SEQUENCE [LARGE SCALE GENOMIC DNA]</scope>
    <source>
        <strain evidence="2 3">M0729</strain>
    </source>
</reference>
<dbReference type="InterPro" id="IPR050834">
    <property type="entry name" value="Glycosyltransf_2"/>
</dbReference>
<evidence type="ECO:0000313" key="3">
    <source>
        <dbReference type="Proteomes" id="UP001464387"/>
    </source>
</evidence>
<sequence length="322" mass="35579">MTVLPTNLAMEAGLVATPRLAVVVPARNRRESLPRTLASVLCTARTDIELVVIDDGSTDSTESYLASLDDVRLQWRRIPVAAGANEARNQGAALSSAPLIAFLDSDDAFRPGRVDRLITFFDENPDVACTIDGFSDISDRGERIHRLPRLTPDSETLRQLLLCHCIPLTNSTVTVRRAAFDAVGGYDPDLRRHQDRELLLRLARQHRIAFGTATDVLKYRSANSISRTHAGYIKGLDDFVGRCPDYRSSGYGSILSYLTVRGALKAAMQGHFSIVLAELQAWRKADNLPGGFHVLPGYFRGRRKRHQLEQALDQLPATTSAE</sequence>
<dbReference type="SUPFAM" id="SSF53448">
    <property type="entry name" value="Nucleotide-diphospho-sugar transferases"/>
    <property type="match status" value="1"/>
</dbReference>
<dbReference type="Gene3D" id="3.90.550.10">
    <property type="entry name" value="Spore Coat Polysaccharide Biosynthesis Protein SpsA, Chain A"/>
    <property type="match status" value="1"/>
</dbReference>
<dbReference type="Pfam" id="PF00535">
    <property type="entry name" value="Glycos_transf_2"/>
    <property type="match status" value="1"/>
</dbReference>